<reference evidence="1 2" key="1">
    <citation type="submission" date="2019-05" db="EMBL/GenBank/DDBJ databases">
        <title>Draft Whole-Genome sequence of the green sulfur bacterium Prosthecochloris vibrioformis DSM 260.</title>
        <authorList>
            <person name="Meyer T.E."/>
            <person name="Kyndt J.A."/>
        </authorList>
    </citation>
    <scope>NUCLEOTIDE SEQUENCE [LARGE SCALE GENOMIC DNA]</scope>
    <source>
        <strain evidence="1 2">DSM 260</strain>
    </source>
</reference>
<dbReference type="RefSeq" id="WP_139627019.1">
    <property type="nucleotide sequence ID" value="NZ_VDCI01000015.1"/>
</dbReference>
<dbReference type="AlphaFoldDB" id="A0A5C4RRW4"/>
<organism evidence="1 2">
    <name type="scientific">Prosthecochloris vibrioformis</name>
    <name type="common">Chlorobium vibrioforme</name>
    <dbReference type="NCBI Taxonomy" id="1098"/>
    <lineage>
        <taxon>Bacteria</taxon>
        <taxon>Pseudomonadati</taxon>
        <taxon>Chlorobiota</taxon>
        <taxon>Chlorobiia</taxon>
        <taxon>Chlorobiales</taxon>
        <taxon>Chlorobiaceae</taxon>
        <taxon>Prosthecochloris</taxon>
    </lineage>
</organism>
<evidence type="ECO:0000313" key="2">
    <source>
        <dbReference type="Proteomes" id="UP000309544"/>
    </source>
</evidence>
<name>A0A5C4RRW4_PROVB</name>
<dbReference type="Pfam" id="PF05159">
    <property type="entry name" value="Capsule_synth"/>
    <property type="match status" value="3"/>
</dbReference>
<comment type="caution">
    <text evidence="1">The sequence shown here is derived from an EMBL/GenBank/DDBJ whole genome shotgun (WGS) entry which is preliminary data.</text>
</comment>
<accession>A0A5C4RRW4</accession>
<dbReference type="InterPro" id="IPR007833">
    <property type="entry name" value="Capsule_polysaccharide_synth"/>
</dbReference>
<dbReference type="GO" id="GO:0000271">
    <property type="term" value="P:polysaccharide biosynthetic process"/>
    <property type="evidence" value="ECO:0007669"/>
    <property type="project" value="InterPro"/>
</dbReference>
<dbReference type="GO" id="GO:0015774">
    <property type="term" value="P:polysaccharide transport"/>
    <property type="evidence" value="ECO:0007669"/>
    <property type="project" value="InterPro"/>
</dbReference>
<protein>
    <submittedName>
        <fullName evidence="1">Capsular polysaccharide biosynthesis protein</fullName>
    </submittedName>
</protein>
<evidence type="ECO:0000313" key="1">
    <source>
        <dbReference type="EMBL" id="TNJ34073.1"/>
    </source>
</evidence>
<keyword evidence="2" id="KW-1185">Reference proteome</keyword>
<dbReference type="CDD" id="cd16439">
    <property type="entry name" value="beta_Kdo_transferase_KpsC_2"/>
    <property type="match status" value="1"/>
</dbReference>
<dbReference type="CDD" id="cd16440">
    <property type="entry name" value="beta_Kdo_transferase_KpsC_1"/>
    <property type="match status" value="1"/>
</dbReference>
<gene>
    <name evidence="1" type="ORF">FGF68_10475</name>
</gene>
<proteinExistence type="predicted"/>
<dbReference type="Proteomes" id="UP000309544">
    <property type="component" value="Unassembled WGS sequence"/>
</dbReference>
<dbReference type="EMBL" id="VDCI01000015">
    <property type="protein sequence ID" value="TNJ34073.1"/>
    <property type="molecule type" value="Genomic_DNA"/>
</dbReference>
<sequence>MLGSRVAHISDLRGGALLSAVAGWGVKQNTLQARKYALDHGLPYLSLEDGFLRSFGTGERFPPLSVVVDREGIYYDSTGPSALESLLNGPEDLLSGLEEDVRRAKELILLHRLSKYNHAPAFDGGLLRAGDTERVLVVDQTAGDMSVRVGGADSGSFMAMLNAARAENPRATVYVKTHPEVSSGRKRGYLTDVVSDGRTVVLREAMNPMSLVMAMDRVYVVSSTMGFEALLAGKPVSCFGVPWYAGWGVTDDRQACGRRVVRRSVDELFAAGYFHYPRYLDPVLHKRGTIFDVIMWLVLQRAMAERFPGRMIGVGFRRWKAENLKPMLSLHRDGVVFVRDGEEVAQVRPEGKDRLVVWGRSVPEGVEALARGRGARVVHMEDGFIRSVGLGSDLIRPLSVVLDERGIYFDPSAPSDLEHILVTGVFDAVELERARKVRAFIVEHGITKYNHEPRERAVWSSKGRLVVLVPGQVEDDASIRLGCGAVRTNIGLLGAVREALPTAFIVYKPHPDVMSGNRAGRVALKEALRFADHVETALSVVSCIEACDELHTLTSLSGFDALLRGKRVVTYGQPFYAGWGLTEDRMQGGLAFMRRARRLSLLELVAGVLLRYPLYWDWDLKGYTTCEAVLHRIVETRTALEANGGLERLRVGYVRRQWRKAGILGRAWFLK</sequence>